<dbReference type="GO" id="GO:0016491">
    <property type="term" value="F:oxidoreductase activity"/>
    <property type="evidence" value="ECO:0007669"/>
    <property type="project" value="InterPro"/>
</dbReference>
<proteinExistence type="predicted"/>
<dbReference type="InterPro" id="IPR008254">
    <property type="entry name" value="Flavodoxin/NO_synth"/>
</dbReference>
<gene>
    <name evidence="2" type="ORF">CUJ83_05010</name>
</gene>
<accession>A0AAP2W5Q6</accession>
<dbReference type="PANTHER" id="PTHR39201:SF1">
    <property type="entry name" value="FLAVODOXIN-LIKE DOMAIN-CONTAINING PROTEIN"/>
    <property type="match status" value="1"/>
</dbReference>
<dbReference type="Pfam" id="PF12682">
    <property type="entry name" value="Flavodoxin_4"/>
    <property type="match status" value="1"/>
</dbReference>
<keyword evidence="3" id="KW-1185">Reference proteome</keyword>
<reference evidence="2 3" key="1">
    <citation type="submission" date="2017-11" db="EMBL/GenBank/DDBJ databases">
        <title>Isolation and Characterization of Family Methanocellaceae Species from Potential Methane Hydrate Area Offshore Southwestern Taiwan.</title>
        <authorList>
            <person name="Zhang W.-L."/>
            <person name="Chen W.-C."/>
            <person name="Lai M.-C."/>
            <person name="Chen S.-C."/>
        </authorList>
    </citation>
    <scope>NUCLEOTIDE SEQUENCE [LARGE SCALE GENOMIC DNA]</scope>
    <source>
        <strain evidence="2 3">CWC-04</strain>
    </source>
</reference>
<dbReference type="Proteomes" id="UP001320159">
    <property type="component" value="Unassembled WGS sequence"/>
</dbReference>
<dbReference type="AlphaFoldDB" id="A0AAP2W5Q6"/>
<sequence>MKTLIAYYSNTGNTMKVANDIRSKIKADITRIEAEKESSYLFKCINALLKKKTPIKQCTTNLNNYDNIIICSPVWAASAPPAVNQYLNELQNTLGKKYSVVVTAKSSGMANVLSQICKECDNKQMVFINSLVVLQKEIDSGTHMAKIDEFVIGLTRA</sequence>
<dbReference type="InterPro" id="IPR029039">
    <property type="entry name" value="Flavoprotein-like_sf"/>
</dbReference>
<organism evidence="2 3">
    <name type="scientific">Methanooceanicella nereidis</name>
    <dbReference type="NCBI Taxonomy" id="2052831"/>
    <lineage>
        <taxon>Archaea</taxon>
        <taxon>Methanobacteriati</taxon>
        <taxon>Methanobacteriota</taxon>
        <taxon>Stenosarchaea group</taxon>
        <taxon>Methanomicrobia</taxon>
        <taxon>Methanocellales</taxon>
        <taxon>Methanocellaceae</taxon>
        <taxon>Methanooceanicella</taxon>
    </lineage>
</organism>
<evidence type="ECO:0000259" key="1">
    <source>
        <dbReference type="Pfam" id="PF12682"/>
    </source>
</evidence>
<dbReference type="EMBL" id="PGCK01000003">
    <property type="protein sequence ID" value="MCD1294357.1"/>
    <property type="molecule type" value="Genomic_DNA"/>
</dbReference>
<name>A0AAP2W5Q6_9EURY</name>
<protein>
    <submittedName>
        <fullName evidence="2">Flavodoxin</fullName>
    </submittedName>
</protein>
<dbReference type="SUPFAM" id="SSF52218">
    <property type="entry name" value="Flavoproteins"/>
    <property type="match status" value="1"/>
</dbReference>
<comment type="caution">
    <text evidence="2">The sequence shown here is derived from an EMBL/GenBank/DDBJ whole genome shotgun (WGS) entry which is preliminary data.</text>
</comment>
<dbReference type="RefSeq" id="WP_230741186.1">
    <property type="nucleotide sequence ID" value="NZ_PGCK01000003.1"/>
</dbReference>
<feature type="domain" description="Flavodoxin-like" evidence="1">
    <location>
        <begin position="2"/>
        <end position="122"/>
    </location>
</feature>
<dbReference type="PANTHER" id="PTHR39201">
    <property type="entry name" value="EXPORTED PROTEIN-RELATED"/>
    <property type="match status" value="1"/>
</dbReference>
<evidence type="ECO:0000313" key="3">
    <source>
        <dbReference type="Proteomes" id="UP001320159"/>
    </source>
</evidence>
<dbReference type="Gene3D" id="3.40.50.360">
    <property type="match status" value="1"/>
</dbReference>
<evidence type="ECO:0000313" key="2">
    <source>
        <dbReference type="EMBL" id="MCD1294357.1"/>
    </source>
</evidence>